<dbReference type="PROSITE" id="PS51649">
    <property type="entry name" value="NPH3"/>
    <property type="match status" value="1"/>
</dbReference>
<dbReference type="EMBL" id="JACGWO010000002">
    <property type="protein sequence ID" value="KAK4434761.1"/>
    <property type="molecule type" value="Genomic_DNA"/>
</dbReference>
<feature type="region of interest" description="Disordered" evidence="4">
    <location>
        <begin position="597"/>
        <end position="660"/>
    </location>
</feature>
<dbReference type="InterPro" id="IPR011333">
    <property type="entry name" value="SKP1/BTB/POZ_sf"/>
</dbReference>
<accession>A0AAE1YRP9</accession>
<comment type="pathway">
    <text evidence="1">Protein modification; protein ubiquitination.</text>
</comment>
<dbReference type="PANTHER" id="PTHR32370">
    <property type="entry name" value="OS12G0117600 PROTEIN"/>
    <property type="match status" value="1"/>
</dbReference>
<evidence type="ECO:0000256" key="3">
    <source>
        <dbReference type="PROSITE-ProRule" id="PRU00982"/>
    </source>
</evidence>
<feature type="compositionally biased region" description="Polar residues" evidence="4">
    <location>
        <begin position="604"/>
        <end position="618"/>
    </location>
</feature>
<evidence type="ECO:0000313" key="6">
    <source>
        <dbReference type="EMBL" id="KAK4434761.1"/>
    </source>
</evidence>
<reference evidence="6" key="1">
    <citation type="submission" date="2020-06" db="EMBL/GenBank/DDBJ databases">
        <authorList>
            <person name="Li T."/>
            <person name="Hu X."/>
            <person name="Zhang T."/>
            <person name="Song X."/>
            <person name="Zhang H."/>
            <person name="Dai N."/>
            <person name="Sheng W."/>
            <person name="Hou X."/>
            <person name="Wei L."/>
        </authorList>
    </citation>
    <scope>NUCLEOTIDE SEQUENCE</scope>
    <source>
        <strain evidence="6">3651</strain>
        <tissue evidence="6">Leaf</tissue>
    </source>
</reference>
<proteinExistence type="inferred from homology"/>
<protein>
    <submittedName>
        <fullName evidence="6">BTB/POZ domain-containing protein</fullName>
    </submittedName>
</protein>
<organism evidence="6 7">
    <name type="scientific">Sesamum alatum</name>
    <dbReference type="NCBI Taxonomy" id="300844"/>
    <lineage>
        <taxon>Eukaryota</taxon>
        <taxon>Viridiplantae</taxon>
        <taxon>Streptophyta</taxon>
        <taxon>Embryophyta</taxon>
        <taxon>Tracheophyta</taxon>
        <taxon>Spermatophyta</taxon>
        <taxon>Magnoliopsida</taxon>
        <taxon>eudicotyledons</taxon>
        <taxon>Gunneridae</taxon>
        <taxon>Pentapetalae</taxon>
        <taxon>asterids</taxon>
        <taxon>lamiids</taxon>
        <taxon>Lamiales</taxon>
        <taxon>Pedaliaceae</taxon>
        <taxon>Sesamum</taxon>
    </lineage>
</organism>
<sequence length="660" mass="74581">MQENGVRLKRILVSILLMFVGFLNSYKCNSAASYISIVGGRGTVQLASATSFLIVNECLKDGNKLGNQWPWKFAFFSNKKPELYQLRPESLVPKAFIADMKFMKLGTGPDTFHTEQATRTVLSDVPSDLTVRINNITYLLHKYSLLPKCGLLQRLSSEKEDSTLDLHDVPGGDEAFELCAKFCYGISINLSAHNFVSAFCAAKFLRMTEAVENGNLIMKLEAFFSSCILQGWKDSVVTLQNAQRVYEWSENLGIVRRCIESIVDKILTPPAKVRWSYTYTRPGYEKKRHQSVPKDWWTEDISILDIDMFRCIVTAVKSTNVLQPQLIGEALHVYACRWLLDMPESWPNESSSSQVDDSPQIKRRILETIVGLIPADKGSVSIKFLLRLLSIANFLGVSPVTKAELLRLSGLQLEEATLDDLLLLTRSPNDRTSHDTDSVKIVVESFLRRWRRQTSAGESQSLLLRSIHKIGKLVDSYLLVLAKDANLPVHKFASLIETLPGIARPEHNDLYKAINVYLKEHPDLSKTDRKQICKFLDCQKLSPEVRAHAVRNELLPLRTVVQVLFYEQEKKGNTMHASPEPHADSRQETSVIRDELRLSAKGEQYSSKGKGTRSSEPGTSGVGVHHNLRKSDDKQQQLRQEQSFKTSAAINLGMENQRRR</sequence>
<dbReference type="InterPro" id="IPR027356">
    <property type="entry name" value="NPH3_dom"/>
</dbReference>
<comment type="similarity">
    <text evidence="3">Belongs to the NPH3 family.</text>
</comment>
<dbReference type="InterPro" id="IPR043454">
    <property type="entry name" value="NPH3/RPT2-like"/>
</dbReference>
<dbReference type="Pfam" id="PF03000">
    <property type="entry name" value="NPH3"/>
    <property type="match status" value="1"/>
</dbReference>
<dbReference type="Proteomes" id="UP001293254">
    <property type="component" value="Unassembled WGS sequence"/>
</dbReference>
<evidence type="ECO:0000259" key="5">
    <source>
        <dbReference type="PROSITE" id="PS51649"/>
    </source>
</evidence>
<name>A0AAE1YRP9_9LAMI</name>
<keyword evidence="7" id="KW-1185">Reference proteome</keyword>
<keyword evidence="2" id="KW-0833">Ubl conjugation pathway</keyword>
<gene>
    <name evidence="6" type="ORF">Salat_0639000</name>
</gene>
<feature type="domain" description="NPH3" evidence="5">
    <location>
        <begin position="295"/>
        <end position="570"/>
    </location>
</feature>
<comment type="caution">
    <text evidence="6">The sequence shown here is derived from an EMBL/GenBank/DDBJ whole genome shotgun (WGS) entry which is preliminary data.</text>
</comment>
<dbReference type="Gene3D" id="3.30.710.10">
    <property type="entry name" value="Potassium Channel Kv1.1, Chain A"/>
    <property type="match status" value="1"/>
</dbReference>
<evidence type="ECO:0000313" key="7">
    <source>
        <dbReference type="Proteomes" id="UP001293254"/>
    </source>
</evidence>
<reference evidence="6" key="2">
    <citation type="journal article" date="2024" name="Plant">
        <title>Genomic evolution and insights into agronomic trait innovations of Sesamum species.</title>
        <authorList>
            <person name="Miao H."/>
            <person name="Wang L."/>
            <person name="Qu L."/>
            <person name="Liu H."/>
            <person name="Sun Y."/>
            <person name="Le M."/>
            <person name="Wang Q."/>
            <person name="Wei S."/>
            <person name="Zheng Y."/>
            <person name="Lin W."/>
            <person name="Duan Y."/>
            <person name="Cao H."/>
            <person name="Xiong S."/>
            <person name="Wang X."/>
            <person name="Wei L."/>
            <person name="Li C."/>
            <person name="Ma Q."/>
            <person name="Ju M."/>
            <person name="Zhao R."/>
            <person name="Li G."/>
            <person name="Mu C."/>
            <person name="Tian Q."/>
            <person name="Mei H."/>
            <person name="Zhang T."/>
            <person name="Gao T."/>
            <person name="Zhang H."/>
        </authorList>
    </citation>
    <scope>NUCLEOTIDE SEQUENCE</scope>
    <source>
        <strain evidence="6">3651</strain>
    </source>
</reference>
<dbReference type="SUPFAM" id="SSF54695">
    <property type="entry name" value="POZ domain"/>
    <property type="match status" value="1"/>
</dbReference>
<evidence type="ECO:0000256" key="1">
    <source>
        <dbReference type="ARBA" id="ARBA00004906"/>
    </source>
</evidence>
<evidence type="ECO:0000256" key="2">
    <source>
        <dbReference type="ARBA" id="ARBA00022786"/>
    </source>
</evidence>
<feature type="compositionally biased region" description="Polar residues" evidence="4">
    <location>
        <begin position="637"/>
        <end position="649"/>
    </location>
</feature>
<dbReference type="AlphaFoldDB" id="A0AAE1YRP9"/>
<evidence type="ECO:0000256" key="4">
    <source>
        <dbReference type="SAM" id="MobiDB-lite"/>
    </source>
</evidence>